<reference evidence="3" key="1">
    <citation type="submission" date="2018-04" db="EMBL/GenBank/DDBJ databases">
        <title>WGS assembly of Panicum hallii.</title>
        <authorList>
            <person name="Lovell J."/>
            <person name="Jenkins J."/>
            <person name="Lowry D."/>
            <person name="Mamidi S."/>
            <person name="Sreedasyam A."/>
            <person name="Weng X."/>
            <person name="Barry K."/>
            <person name="Bonette J."/>
            <person name="Campitelli B."/>
            <person name="Daum C."/>
            <person name="Gordon S."/>
            <person name="Gould B."/>
            <person name="Lipzen A."/>
            <person name="Macqueen A."/>
            <person name="Palacio-Mejia J."/>
            <person name="Plott C."/>
            <person name="Shakirov E."/>
            <person name="Shu S."/>
            <person name="Yoshinaga Y."/>
            <person name="Zane M."/>
            <person name="Rokhsar D."/>
            <person name="Grimwood J."/>
            <person name="Schmutz J."/>
            <person name="Juenger T."/>
        </authorList>
    </citation>
    <scope>NUCLEOTIDE SEQUENCE [LARGE SCALE GENOMIC DNA]</scope>
    <source>
        <strain evidence="3">FIL2</strain>
    </source>
</reference>
<accession>A0A2T8KM87</accession>
<name>A0A2T8KM87_9POAL</name>
<evidence type="ECO:0000259" key="2">
    <source>
        <dbReference type="Pfam" id="PF12776"/>
    </source>
</evidence>
<dbReference type="Pfam" id="PF12776">
    <property type="entry name" value="Myb_DNA-bind_3"/>
    <property type="match status" value="1"/>
</dbReference>
<protein>
    <recommendedName>
        <fullName evidence="2">Myb/SANT-like domain-containing protein</fullName>
    </recommendedName>
</protein>
<dbReference type="Gramene" id="PVH63262">
    <property type="protein sequence ID" value="PVH63262"/>
    <property type="gene ID" value="PAHAL_3G508000"/>
</dbReference>
<feature type="region of interest" description="Disordered" evidence="1">
    <location>
        <begin position="262"/>
        <end position="298"/>
    </location>
</feature>
<organism evidence="3">
    <name type="scientific">Panicum hallii</name>
    <dbReference type="NCBI Taxonomy" id="206008"/>
    <lineage>
        <taxon>Eukaryota</taxon>
        <taxon>Viridiplantae</taxon>
        <taxon>Streptophyta</taxon>
        <taxon>Embryophyta</taxon>
        <taxon>Tracheophyta</taxon>
        <taxon>Spermatophyta</taxon>
        <taxon>Magnoliopsida</taxon>
        <taxon>Liliopsida</taxon>
        <taxon>Poales</taxon>
        <taxon>Poaceae</taxon>
        <taxon>PACMAD clade</taxon>
        <taxon>Panicoideae</taxon>
        <taxon>Panicodae</taxon>
        <taxon>Paniceae</taxon>
        <taxon>Panicinae</taxon>
        <taxon>Panicum</taxon>
        <taxon>Panicum sect. Panicum</taxon>
    </lineage>
</organism>
<feature type="compositionally biased region" description="Polar residues" evidence="1">
    <location>
        <begin position="1"/>
        <end position="13"/>
    </location>
</feature>
<dbReference type="InterPro" id="IPR024752">
    <property type="entry name" value="Myb/SANT-like_dom"/>
</dbReference>
<feature type="compositionally biased region" description="Polar residues" evidence="1">
    <location>
        <begin position="39"/>
        <end position="50"/>
    </location>
</feature>
<dbReference type="EMBL" id="CM008048">
    <property type="protein sequence ID" value="PVH63263.1"/>
    <property type="molecule type" value="Genomic_DNA"/>
</dbReference>
<dbReference type="EMBL" id="CM008048">
    <property type="protein sequence ID" value="PVH63262.1"/>
    <property type="molecule type" value="Genomic_DNA"/>
</dbReference>
<evidence type="ECO:0000313" key="3">
    <source>
        <dbReference type="EMBL" id="PVH63262.1"/>
    </source>
</evidence>
<dbReference type="Proteomes" id="UP000243499">
    <property type="component" value="Chromosome 3"/>
</dbReference>
<dbReference type="Gramene" id="PVH63263">
    <property type="protein sequence ID" value="PVH63263"/>
    <property type="gene ID" value="PAHAL_3G508000"/>
</dbReference>
<dbReference type="PANTHER" id="PTHR47072:SF4">
    <property type="entry name" value="MYB_SANT-LIKE DOMAIN-CONTAINING PROTEIN"/>
    <property type="match status" value="1"/>
</dbReference>
<evidence type="ECO:0000256" key="1">
    <source>
        <dbReference type="SAM" id="MobiDB-lite"/>
    </source>
</evidence>
<dbReference type="PANTHER" id="PTHR47072">
    <property type="match status" value="1"/>
</dbReference>
<feature type="region of interest" description="Disordered" evidence="1">
    <location>
        <begin position="1"/>
        <end position="50"/>
    </location>
</feature>
<gene>
    <name evidence="3" type="ORF">PAHAL_3G508000</name>
</gene>
<feature type="domain" description="Myb/SANT-like" evidence="2">
    <location>
        <begin position="52"/>
        <end position="145"/>
    </location>
</feature>
<dbReference type="AlphaFoldDB" id="A0A2T8KM87"/>
<sequence>MTNPRPSSSSAQRNRPPLPFPLPSTLDCGSQSGGDEVISQETGPKSKSGRANWNHQMIVYLIGLLKDHDVPRFRTNNAWSKEAWKSITEQFNKKFSTLYSVSQVKQKEQDMKKEYRVVKDLSAESGFGWDPDRMMVTARDVVWKSLEARRNKEALLRWRDKSFPYYNDLFALYDGRYAEGRSCRGMDHYSNREKQPVGVAGSDSSLNFISEEGGSKDETNWFGTDAFSQFSDQANDSAFLEALEGEKEQPFVDQTAFDSEQVPELPCINSRPSISTPQVPDKRRAKRPKPDTTSSNDFHERYLRLKKEEIDRFTAIEEKKMEDPYSIKNCVSTLEGMAEELLMEEMIKAADIFKDNPPAREVFLSFTSDQFRLGWLRKQL</sequence>
<proteinExistence type="predicted"/>